<organism evidence="1 2">
    <name type="scientific">Hydrogenispora ethanolica</name>
    <dbReference type="NCBI Taxonomy" id="1082276"/>
    <lineage>
        <taxon>Bacteria</taxon>
        <taxon>Bacillati</taxon>
        <taxon>Bacillota</taxon>
        <taxon>Hydrogenispora</taxon>
    </lineage>
</organism>
<sequence length="56" mass="6670">MERLKELFEQLHTAGYRWPQINQIIRDAFGTSRVGSLSRQQQEQLIKVLEKYARAH</sequence>
<gene>
    <name evidence="1" type="ORF">EDC14_101056</name>
</gene>
<dbReference type="AlphaFoldDB" id="A0A4V2QF03"/>
<accession>A0A4V2QF03</accession>
<proteinExistence type="predicted"/>
<evidence type="ECO:0000313" key="1">
    <source>
        <dbReference type="EMBL" id="TCL70067.1"/>
    </source>
</evidence>
<dbReference type="EMBL" id="SLUN01000010">
    <property type="protein sequence ID" value="TCL70067.1"/>
    <property type="molecule type" value="Genomic_DNA"/>
</dbReference>
<name>A0A4V2QF03_HYDET</name>
<protein>
    <submittedName>
        <fullName evidence="1">Uncharacterized protein</fullName>
    </submittedName>
</protein>
<dbReference type="RefSeq" id="WP_165907922.1">
    <property type="nucleotide sequence ID" value="NZ_SLUN01000010.1"/>
</dbReference>
<dbReference type="Proteomes" id="UP000295008">
    <property type="component" value="Unassembled WGS sequence"/>
</dbReference>
<comment type="caution">
    <text evidence="1">The sequence shown here is derived from an EMBL/GenBank/DDBJ whole genome shotgun (WGS) entry which is preliminary data.</text>
</comment>
<evidence type="ECO:0000313" key="2">
    <source>
        <dbReference type="Proteomes" id="UP000295008"/>
    </source>
</evidence>
<reference evidence="1 2" key="1">
    <citation type="submission" date="2019-03" db="EMBL/GenBank/DDBJ databases">
        <title>Genomic Encyclopedia of Type Strains, Phase IV (KMG-IV): sequencing the most valuable type-strain genomes for metagenomic binning, comparative biology and taxonomic classification.</title>
        <authorList>
            <person name="Goeker M."/>
        </authorList>
    </citation>
    <scope>NUCLEOTIDE SEQUENCE [LARGE SCALE GENOMIC DNA]</scope>
    <source>
        <strain evidence="1 2">LX-B</strain>
    </source>
</reference>
<keyword evidence="2" id="KW-1185">Reference proteome</keyword>